<keyword evidence="5 7" id="KW-0573">Peptidoglycan synthesis</keyword>
<comment type="similarity">
    <text evidence="2">Belongs to the YkuD family.</text>
</comment>
<protein>
    <submittedName>
        <fullName evidence="11">L,D-transpeptidase YkuD</fullName>
        <ecNumber evidence="11">2.-.-.-</ecNumber>
    </submittedName>
</protein>
<feature type="region of interest" description="Disordered" evidence="8">
    <location>
        <begin position="25"/>
        <end position="84"/>
    </location>
</feature>
<dbReference type="GO" id="GO:0008360">
    <property type="term" value="P:regulation of cell shape"/>
    <property type="evidence" value="ECO:0007669"/>
    <property type="project" value="UniProtKB-UniRule"/>
</dbReference>
<dbReference type="GO" id="GO:0071972">
    <property type="term" value="F:peptidoglycan L,D-transpeptidase activity"/>
    <property type="evidence" value="ECO:0007669"/>
    <property type="project" value="TreeGrafter"/>
</dbReference>
<dbReference type="InterPro" id="IPR050979">
    <property type="entry name" value="LD-transpeptidase"/>
</dbReference>
<dbReference type="PANTHER" id="PTHR30582:SF30">
    <property type="entry name" value="BLR4375 PROTEIN"/>
    <property type="match status" value="1"/>
</dbReference>
<dbReference type="GO" id="GO:0016740">
    <property type="term" value="F:transferase activity"/>
    <property type="evidence" value="ECO:0007669"/>
    <property type="project" value="UniProtKB-KW"/>
</dbReference>
<dbReference type="PANTHER" id="PTHR30582">
    <property type="entry name" value="L,D-TRANSPEPTIDASE"/>
    <property type="match status" value="1"/>
</dbReference>
<evidence type="ECO:0000256" key="6">
    <source>
        <dbReference type="ARBA" id="ARBA00023316"/>
    </source>
</evidence>
<dbReference type="EMBL" id="LR743504">
    <property type="protein sequence ID" value="CAA2102818.1"/>
    <property type="molecule type" value="Genomic_DNA"/>
</dbReference>
<evidence type="ECO:0000256" key="3">
    <source>
        <dbReference type="ARBA" id="ARBA00022679"/>
    </source>
</evidence>
<dbReference type="InterPro" id="IPR036365">
    <property type="entry name" value="PGBD-like_sf"/>
</dbReference>
<reference evidence="11" key="1">
    <citation type="submission" date="2019-12" db="EMBL/GenBank/DDBJ databases">
        <authorList>
            <person name="Cremers G."/>
        </authorList>
    </citation>
    <scope>NUCLEOTIDE SEQUENCE</scope>
    <source>
        <strain evidence="11">Mbul1</strain>
    </source>
</reference>
<dbReference type="PROSITE" id="PS52029">
    <property type="entry name" value="LD_TPASE"/>
    <property type="match status" value="1"/>
</dbReference>
<comment type="pathway">
    <text evidence="1 7">Cell wall biogenesis; peptidoglycan biosynthesis.</text>
</comment>
<dbReference type="GO" id="GO:0005576">
    <property type="term" value="C:extracellular region"/>
    <property type="evidence" value="ECO:0007669"/>
    <property type="project" value="TreeGrafter"/>
</dbReference>
<evidence type="ECO:0000256" key="5">
    <source>
        <dbReference type="ARBA" id="ARBA00022984"/>
    </source>
</evidence>
<keyword evidence="3 11" id="KW-0808">Transferase</keyword>
<dbReference type="InterPro" id="IPR038063">
    <property type="entry name" value="Transpep_catalytic_dom"/>
</dbReference>
<name>A0A679J4G6_9HYPH</name>
<feature type="compositionally biased region" description="Low complexity" evidence="8">
    <location>
        <begin position="37"/>
        <end position="47"/>
    </location>
</feature>
<evidence type="ECO:0000259" key="10">
    <source>
        <dbReference type="PROSITE" id="PS52029"/>
    </source>
</evidence>
<dbReference type="GO" id="GO:0071555">
    <property type="term" value="P:cell wall organization"/>
    <property type="evidence" value="ECO:0007669"/>
    <property type="project" value="UniProtKB-UniRule"/>
</dbReference>
<proteinExistence type="inferred from homology"/>
<dbReference type="Pfam" id="PF03734">
    <property type="entry name" value="YkuD"/>
    <property type="match status" value="1"/>
</dbReference>
<dbReference type="SUPFAM" id="SSF141523">
    <property type="entry name" value="L,D-transpeptidase catalytic domain-like"/>
    <property type="match status" value="1"/>
</dbReference>
<sequence length="418" mass="44205">MAHLPLPSAVALMALVCLATPAAVEAKPAGNTSSDAGKTTPGKTTPGEALTVEAINGATFTAPESGDKAGGKKARPSAKDKRPQPLLVKVQVLLDRAHFSPGAIDGRDGENMRNALSAYAVAQGLPPAQALNQDLFDKLAASSADPVVVSYTITESDAAGPFAEKIPARMEEQADLEAMSYTNPREMLAERFHMSRDLLTAMNPDAALDKAGTTITVAAVPPLETGKPAQAEAKPKNKSEGKSASKSEEKSDADKGTDTSKKDAAPKSDDTSKKDDTPKKDIARVEVDKVTRHVRGFGEDGTLRAYYPASIGSAEKPAPSGEAKVKGVAYAPVYTYNPKYAFKGVKTNKTFSIRPGPNNPVGIVWIDLSIPSYGIHGTPEPEKVGKTESHGCIRLTNWDARDLATRIERGAKVVFKDE</sequence>
<feature type="active site" description="Nucleophile" evidence="7">
    <location>
        <position position="392"/>
    </location>
</feature>
<keyword evidence="4 7" id="KW-0133">Cell shape</keyword>
<dbReference type="AlphaFoldDB" id="A0A679J4G6"/>
<feature type="active site" description="Proton donor/acceptor" evidence="7">
    <location>
        <position position="376"/>
    </location>
</feature>
<dbReference type="SUPFAM" id="SSF47090">
    <property type="entry name" value="PGBD-like"/>
    <property type="match status" value="1"/>
</dbReference>
<dbReference type="UniPathway" id="UPA00219"/>
<feature type="signal peptide" evidence="9">
    <location>
        <begin position="1"/>
        <end position="19"/>
    </location>
</feature>
<evidence type="ECO:0000256" key="9">
    <source>
        <dbReference type="SAM" id="SignalP"/>
    </source>
</evidence>
<dbReference type="EC" id="2.-.-.-" evidence="11"/>
<keyword evidence="6 7" id="KW-0961">Cell wall biogenesis/degradation</keyword>
<organism evidence="11">
    <name type="scientific">Methylobacterium bullatum</name>
    <dbReference type="NCBI Taxonomy" id="570505"/>
    <lineage>
        <taxon>Bacteria</taxon>
        <taxon>Pseudomonadati</taxon>
        <taxon>Pseudomonadota</taxon>
        <taxon>Alphaproteobacteria</taxon>
        <taxon>Hyphomicrobiales</taxon>
        <taxon>Methylobacteriaceae</taxon>
        <taxon>Methylobacterium</taxon>
    </lineage>
</organism>
<feature type="domain" description="L,D-TPase catalytic" evidence="10">
    <location>
        <begin position="283"/>
        <end position="416"/>
    </location>
</feature>
<feature type="chain" id="PRO_5025530787" evidence="9">
    <location>
        <begin position="20"/>
        <end position="418"/>
    </location>
</feature>
<dbReference type="GO" id="GO:0018104">
    <property type="term" value="P:peptidoglycan-protein cross-linking"/>
    <property type="evidence" value="ECO:0007669"/>
    <property type="project" value="TreeGrafter"/>
</dbReference>
<accession>A0A679J4G6</accession>
<evidence type="ECO:0000313" key="11">
    <source>
        <dbReference type="EMBL" id="CAA2102818.1"/>
    </source>
</evidence>
<gene>
    <name evidence="11" type="primary">ykuD</name>
    <name evidence="11" type="ORF">MBUL_01879</name>
</gene>
<keyword evidence="9" id="KW-0732">Signal</keyword>
<feature type="region of interest" description="Disordered" evidence="8">
    <location>
        <begin position="219"/>
        <end position="280"/>
    </location>
</feature>
<dbReference type="InterPro" id="IPR005490">
    <property type="entry name" value="LD_TPept_cat_dom"/>
</dbReference>
<evidence type="ECO:0000256" key="1">
    <source>
        <dbReference type="ARBA" id="ARBA00004752"/>
    </source>
</evidence>
<feature type="compositionally biased region" description="Basic and acidic residues" evidence="8">
    <location>
        <begin position="233"/>
        <end position="280"/>
    </location>
</feature>
<evidence type="ECO:0000256" key="8">
    <source>
        <dbReference type="SAM" id="MobiDB-lite"/>
    </source>
</evidence>
<evidence type="ECO:0000256" key="2">
    <source>
        <dbReference type="ARBA" id="ARBA00005992"/>
    </source>
</evidence>
<evidence type="ECO:0000256" key="4">
    <source>
        <dbReference type="ARBA" id="ARBA00022960"/>
    </source>
</evidence>
<dbReference type="CDD" id="cd16913">
    <property type="entry name" value="YkuD_like"/>
    <property type="match status" value="1"/>
</dbReference>
<evidence type="ECO:0000256" key="7">
    <source>
        <dbReference type="PROSITE-ProRule" id="PRU01373"/>
    </source>
</evidence>
<dbReference type="Gene3D" id="2.40.440.10">
    <property type="entry name" value="L,D-transpeptidase catalytic domain-like"/>
    <property type="match status" value="1"/>
</dbReference>